<dbReference type="Pfam" id="PF00172">
    <property type="entry name" value="Zn_clus"/>
    <property type="match status" value="1"/>
</dbReference>
<dbReference type="PROSITE" id="PS00463">
    <property type="entry name" value="ZN2_CY6_FUNGAL_1"/>
    <property type="match status" value="1"/>
</dbReference>
<dbReference type="GO" id="GO:0005634">
    <property type="term" value="C:nucleus"/>
    <property type="evidence" value="ECO:0007669"/>
    <property type="project" value="UniProtKB-SubCell"/>
</dbReference>
<evidence type="ECO:0000313" key="5">
    <source>
        <dbReference type="EMBL" id="CDP33083.1"/>
    </source>
</evidence>
<dbReference type="GO" id="GO:0045944">
    <property type="term" value="P:positive regulation of transcription by RNA polymerase II"/>
    <property type="evidence" value="ECO:0007669"/>
    <property type="project" value="TreeGrafter"/>
</dbReference>
<organism evidence="5">
    <name type="scientific">Blastobotrys adeninivorans</name>
    <name type="common">Yeast</name>
    <name type="synonym">Arxula adeninivorans</name>
    <dbReference type="NCBI Taxonomy" id="409370"/>
    <lineage>
        <taxon>Eukaryota</taxon>
        <taxon>Fungi</taxon>
        <taxon>Dikarya</taxon>
        <taxon>Ascomycota</taxon>
        <taxon>Saccharomycotina</taxon>
        <taxon>Dipodascomycetes</taxon>
        <taxon>Dipodascales</taxon>
        <taxon>Trichomonascaceae</taxon>
        <taxon>Blastobotrys</taxon>
    </lineage>
</organism>
<dbReference type="PANTHER" id="PTHR37534">
    <property type="entry name" value="TRANSCRIPTIONAL ACTIVATOR PROTEIN UGA3"/>
    <property type="match status" value="1"/>
</dbReference>
<dbReference type="InterPro" id="IPR001138">
    <property type="entry name" value="Zn2Cys6_DnaBD"/>
</dbReference>
<dbReference type="GO" id="GO:0000981">
    <property type="term" value="F:DNA-binding transcription factor activity, RNA polymerase II-specific"/>
    <property type="evidence" value="ECO:0007669"/>
    <property type="project" value="InterPro"/>
</dbReference>
<accession>A0A060SWF6</accession>
<dbReference type="InterPro" id="IPR036864">
    <property type="entry name" value="Zn2-C6_fun-type_DNA-bd_sf"/>
</dbReference>
<comment type="subcellular location">
    <subcellularLocation>
        <location evidence="1">Nucleus</location>
    </subcellularLocation>
</comment>
<dbReference type="PROSITE" id="PS50048">
    <property type="entry name" value="ZN2_CY6_FUNGAL_2"/>
    <property type="match status" value="1"/>
</dbReference>
<dbReference type="GO" id="GO:0008270">
    <property type="term" value="F:zinc ion binding"/>
    <property type="evidence" value="ECO:0007669"/>
    <property type="project" value="InterPro"/>
</dbReference>
<dbReference type="CDD" id="cd00067">
    <property type="entry name" value="GAL4"/>
    <property type="match status" value="1"/>
</dbReference>
<evidence type="ECO:0000256" key="3">
    <source>
        <dbReference type="SAM" id="MobiDB-lite"/>
    </source>
</evidence>
<dbReference type="EMBL" id="HG937691">
    <property type="protein sequence ID" value="CDP33083.1"/>
    <property type="molecule type" value="Genomic_DNA"/>
</dbReference>
<evidence type="ECO:0000259" key="4">
    <source>
        <dbReference type="PROSITE" id="PS50048"/>
    </source>
</evidence>
<keyword evidence="2" id="KW-0539">Nucleus</keyword>
<feature type="domain" description="Zn(2)-C6 fungal-type" evidence="4">
    <location>
        <begin position="14"/>
        <end position="44"/>
    </location>
</feature>
<evidence type="ECO:0000256" key="1">
    <source>
        <dbReference type="ARBA" id="ARBA00004123"/>
    </source>
</evidence>
<gene>
    <name evidence="5" type="ORF">GNLVRS02_ARAD1A01386g</name>
</gene>
<protein>
    <submittedName>
        <fullName evidence="5">ARAD1A01386p</fullName>
    </submittedName>
</protein>
<dbReference type="AlphaFoldDB" id="A0A060SWF6"/>
<dbReference type="PhylomeDB" id="A0A060SWF6"/>
<name>A0A060SWF6_BLAAD</name>
<feature type="region of interest" description="Disordered" evidence="3">
    <location>
        <begin position="56"/>
        <end position="114"/>
    </location>
</feature>
<dbReference type="Pfam" id="PF11951">
    <property type="entry name" value="Fungal_trans_2"/>
    <property type="match status" value="1"/>
</dbReference>
<evidence type="ECO:0000256" key="2">
    <source>
        <dbReference type="ARBA" id="ARBA00023242"/>
    </source>
</evidence>
<proteinExistence type="predicted"/>
<reference evidence="5" key="2">
    <citation type="submission" date="2014-06" db="EMBL/GenBank/DDBJ databases">
        <title>The complete genome of Blastobotrys (Arxula) adeninivorans LS3 - a yeast of biotechnological interest.</title>
        <authorList>
            <person name="Kunze G."/>
            <person name="Gaillardin C."/>
            <person name="Czernicka M."/>
            <person name="Durrens P."/>
            <person name="Martin T."/>
            <person name="Boer E."/>
            <person name="Gabaldon T."/>
            <person name="Cruz J."/>
            <person name="Talla E."/>
            <person name="Marck C."/>
            <person name="Goffeau A."/>
            <person name="Barbe V."/>
            <person name="Baret P."/>
            <person name="Baronian K."/>
            <person name="Beier S."/>
            <person name="Bleykasten C."/>
            <person name="Bode R."/>
            <person name="Casaregola S."/>
            <person name="Despons L."/>
            <person name="Fairhead C."/>
            <person name="Giersberg M."/>
            <person name="Gierski P."/>
            <person name="Hahnel U."/>
            <person name="Hartmann A."/>
            <person name="Jankowska D."/>
            <person name="Jubin C."/>
            <person name="Jung P."/>
            <person name="Lafontaine I."/>
            <person name="Leh-Louis V."/>
            <person name="Lemaire M."/>
            <person name="Marcet-Houben M."/>
            <person name="Mascher M."/>
            <person name="Morel G."/>
            <person name="Richard G.-F."/>
            <person name="Riechen J."/>
            <person name="Sacerdot C."/>
            <person name="Sarkar A."/>
            <person name="Savel G."/>
            <person name="Schacherer J."/>
            <person name="Sherman D."/>
            <person name="Straub M.-L."/>
            <person name="Stein N."/>
            <person name="Thierry A."/>
            <person name="Trautwein-Schult A."/>
            <person name="Westhof E."/>
            <person name="Worch S."/>
            <person name="Dujon B."/>
            <person name="Souciet J.-L."/>
            <person name="Wincker P."/>
            <person name="Scholz U."/>
            <person name="Neuveglise N."/>
        </authorList>
    </citation>
    <scope>NUCLEOTIDE SEQUENCE</scope>
    <source>
        <strain evidence="5">LS3</strain>
    </source>
</reference>
<dbReference type="PANTHER" id="PTHR37534:SF49">
    <property type="entry name" value="LYSINE BIOSYNTHESIS REGULATORY PROTEIN LYS14"/>
    <property type="match status" value="1"/>
</dbReference>
<dbReference type="InterPro" id="IPR021858">
    <property type="entry name" value="Fun_TF"/>
</dbReference>
<sequence>MELKSAKRAYSHTGCVHCKKLRQKCDERKPACSACLKQGLECVYNQNILMWTPQGMKKVADPSSPPSNNSSQSQMFGGQKFKRQEAAAPPPGSSDKGIGYVPSPRIPAPAAGSMEPPFNLGSVLPTAPAAVSDSQMKLEQDMRGLRFDGIGSMGSLPPINQTRAPESQGMTYADILASGEDWVSPLVPQQASNMPNPYMRNNSIGTGSGGFDFGNVPLLSAHDQPLREEVLQNIPEWTEYGFTEWSRIMRAYRPSSFSNEEDLQLFLKYVFLRTKCGFSFPFAADRSNVLWTEIRRYWKVAEYLRYAVLSTTCFILSQHCKCSDWMPYRKNYMERCMQTLVSAMAERSPQSPETTGAMLMTVMLLFADRSNISGSKWRIHLRAAMDLCLKGEADQVPSSLYMLARIWYATAEGLAWMTSPLGGTSGAEAVVRLVDDSYYSFQVDGIIIDGFHTFRGCGQTLIPYFGMVARKCAEKRQYVFYSNQEEVISALSELSQLENQTFALTSVTDARVRQCMLQSHRIACMALQLFIRVRLMETYVSSEDVQTLTDRILLAVEQLPLREILGKVVHWALFIAGRCCLRIEQRAVVEAHFVQMINIGQLCARNSLHRVLRYWEIYDEGGLDIDIDRFDDDTVAF</sequence>
<dbReference type="Gene3D" id="4.10.240.10">
    <property type="entry name" value="Zn(2)-C6 fungal-type DNA-binding domain"/>
    <property type="match status" value="1"/>
</dbReference>
<dbReference type="SMART" id="SM00066">
    <property type="entry name" value="GAL4"/>
    <property type="match status" value="1"/>
</dbReference>
<dbReference type="SUPFAM" id="SSF57701">
    <property type="entry name" value="Zn2/Cys6 DNA-binding domain"/>
    <property type="match status" value="1"/>
</dbReference>
<reference evidence="5" key="1">
    <citation type="submission" date="2014-02" db="EMBL/GenBank/DDBJ databases">
        <authorList>
            <person name="Genoscope - CEA"/>
        </authorList>
    </citation>
    <scope>NUCLEOTIDE SEQUENCE</scope>
    <source>
        <strain evidence="5">LS3</strain>
    </source>
</reference>
<dbReference type="GO" id="GO:0000976">
    <property type="term" value="F:transcription cis-regulatory region binding"/>
    <property type="evidence" value="ECO:0007669"/>
    <property type="project" value="TreeGrafter"/>
</dbReference>